<feature type="compositionally biased region" description="Basic and acidic residues" evidence="1">
    <location>
        <begin position="154"/>
        <end position="207"/>
    </location>
</feature>
<feature type="region of interest" description="Disordered" evidence="1">
    <location>
        <begin position="143"/>
        <end position="339"/>
    </location>
</feature>
<dbReference type="OMA" id="CIRICMC"/>
<name>A0A7I4XX11_HAECO</name>
<evidence type="ECO:0000256" key="2">
    <source>
        <dbReference type="SAM" id="Phobius"/>
    </source>
</evidence>
<keyword evidence="3" id="KW-1185">Reference proteome</keyword>
<dbReference type="OrthoDB" id="5866727at2759"/>
<proteinExistence type="predicted"/>
<evidence type="ECO:0000256" key="1">
    <source>
        <dbReference type="SAM" id="MobiDB-lite"/>
    </source>
</evidence>
<feature type="compositionally biased region" description="Basic and acidic residues" evidence="1">
    <location>
        <begin position="216"/>
        <end position="296"/>
    </location>
</feature>
<evidence type="ECO:0000313" key="3">
    <source>
        <dbReference type="Proteomes" id="UP000025227"/>
    </source>
</evidence>
<evidence type="ECO:0000313" key="4">
    <source>
        <dbReference type="WBParaSite" id="HCON_00014810-00001"/>
    </source>
</evidence>
<dbReference type="WBParaSite" id="HCON_00014810-00001">
    <property type="protein sequence ID" value="HCON_00014810-00001"/>
    <property type="gene ID" value="HCON_00014810"/>
</dbReference>
<dbReference type="Proteomes" id="UP000025227">
    <property type="component" value="Unplaced"/>
</dbReference>
<feature type="transmembrane region" description="Helical" evidence="2">
    <location>
        <begin position="50"/>
        <end position="70"/>
    </location>
</feature>
<dbReference type="PANTHER" id="PTHR45786:SF74">
    <property type="entry name" value="ATP-DEPENDENT DNA HELICASE"/>
    <property type="match status" value="1"/>
</dbReference>
<dbReference type="PANTHER" id="PTHR45786">
    <property type="entry name" value="DNA BINDING PROTEIN-LIKE"/>
    <property type="match status" value="1"/>
</dbReference>
<organism evidence="3 4">
    <name type="scientific">Haemonchus contortus</name>
    <name type="common">Barber pole worm</name>
    <dbReference type="NCBI Taxonomy" id="6289"/>
    <lineage>
        <taxon>Eukaryota</taxon>
        <taxon>Metazoa</taxon>
        <taxon>Ecdysozoa</taxon>
        <taxon>Nematoda</taxon>
        <taxon>Chromadorea</taxon>
        <taxon>Rhabditida</taxon>
        <taxon>Rhabditina</taxon>
        <taxon>Rhabditomorpha</taxon>
        <taxon>Strongyloidea</taxon>
        <taxon>Trichostrongylidae</taxon>
        <taxon>Haemonchus</taxon>
    </lineage>
</organism>
<keyword evidence="2" id="KW-1133">Transmembrane helix</keyword>
<keyword evidence="2" id="KW-0812">Transmembrane</keyword>
<sequence length="765" mass="89562">MYMYVSESVCVHECMWACMFLCLYVYVYVCICVNVCMCVCLSVRMCTYVCIRICMCMYKFFVLFVARVSACESGDSGKLHKKGPLAWMPMRRTTNKGEAMRLWRSEMRGCATALTDRGVDACTSLMKNGLCGCWKIPKGSKKDVIQKMPPKDPSGLREAPKGSVEDRRRRDSAGVEARQARLRENALRQQKRRESEDVEERRTRLQENARLQRRRRDSEGVEERQTRLRENALRQQIRRESEDVEERRTRRQENARLQRRRRDLEGVEERHTRLRENALRQQSRRDSENVEERQVRLQEVLQRQRGRRQRETSEERQMRLHSNARIQQRRRASGTLEERALRSQAEAMRLQRRRAFESAEARALRLQEDTQRHRRRRTLESERERAVRLQSNALANRQRRSRLPGSTGAALLTRMTEVNYLGELNQRCVECGALHFRCEVKASHPGKFRECCDLGRFTLSFFESFPEELRRLFVQRPDATEEFRRAQKNFLENIRNFNSALAMASMGAQVEPLQGRGPYCYRIHGQVYHRLGPLHPRDGEPRQYGQIYILDTELAAQERLGDVRNSECEPGLMHFLSGLLASVNVYAQSYKMMYEVEQTEIAMAAYENRALANIRMVFEESSLRGLARRPYDLPTANEVAVIYVGEDNDVPANRSLAVHLRSATGEQPRNFSDIDKICDPLTYPLLFPTGEGGWEPSLRNREGTRITQKEYYAYLFSIRDSFNPILYAGKLCQQFAVDAYVKIEQNRLNFQRRNQLILRQETFRG</sequence>
<keyword evidence="2" id="KW-0472">Membrane</keyword>
<reference evidence="4" key="1">
    <citation type="submission" date="2020-12" db="UniProtKB">
        <authorList>
            <consortium name="WormBaseParasite"/>
        </authorList>
    </citation>
    <scope>IDENTIFICATION</scope>
    <source>
        <strain evidence="4">MHco3</strain>
    </source>
</reference>
<accession>A0A7I4XX11</accession>
<protein>
    <submittedName>
        <fullName evidence="4">DNA helicase</fullName>
    </submittedName>
</protein>
<dbReference type="AlphaFoldDB" id="A0A7I4XX11"/>
<feature type="compositionally biased region" description="Basic and acidic residues" evidence="1">
    <location>
        <begin position="309"/>
        <end position="318"/>
    </location>
</feature>
<feature type="transmembrane region" description="Helical" evidence="2">
    <location>
        <begin position="23"/>
        <end position="43"/>
    </location>
</feature>